<evidence type="ECO:0000313" key="2">
    <source>
        <dbReference type="EMBL" id="GAD49644.1"/>
    </source>
</evidence>
<feature type="transmembrane region" description="Helical" evidence="1">
    <location>
        <begin position="68"/>
        <end position="90"/>
    </location>
</feature>
<comment type="caution">
    <text evidence="2">The sequence shown here is derived from an EMBL/GenBank/DDBJ whole genome shotgun (WGS) entry which is preliminary data.</text>
</comment>
<dbReference type="KEGG" id="ntd:EGO55_18975"/>
<keyword evidence="1" id="KW-1133">Transmembrane helix</keyword>
<keyword evidence="1" id="KW-0812">Transmembrane</keyword>
<dbReference type="AlphaFoldDB" id="U2ZW87"/>
<reference evidence="2 3" key="1">
    <citation type="submission" date="2013-09" db="EMBL/GenBank/DDBJ databases">
        <title>Whole genome shotgun sequence of Novosphingobium tardaugens NBRC 16725.</title>
        <authorList>
            <person name="Isaki S."/>
            <person name="Hosoyama A."/>
            <person name="Tsuchikane K."/>
            <person name="Katsumata H."/>
            <person name="Ando Y."/>
            <person name="Yamazaki S."/>
            <person name="Fujita N."/>
        </authorList>
    </citation>
    <scope>NUCLEOTIDE SEQUENCE [LARGE SCALE GENOMIC DNA]</scope>
    <source>
        <strain evidence="2 3">NBRC 16725</strain>
    </source>
</reference>
<sequence length="130" mass="14619">MSAPSPLKGHARPLYRDPIERLADESLHDFLLRRHDEMVSELDALEVEVVWKEVHLRYERLAADRRHVWLIAGLALDATLAMLLVLAGIFDAVPVSMAAITLTVLLAGNLFALAMPRFDPLLAKLLAWSW</sequence>
<dbReference type="OrthoDB" id="7472680at2"/>
<keyword evidence="1" id="KW-0472">Membrane</keyword>
<accession>U2ZW87</accession>
<evidence type="ECO:0000313" key="3">
    <source>
        <dbReference type="Proteomes" id="UP000016568"/>
    </source>
</evidence>
<keyword evidence="3" id="KW-1185">Reference proteome</keyword>
<name>U2ZW87_9SPHN</name>
<feature type="transmembrane region" description="Helical" evidence="1">
    <location>
        <begin position="96"/>
        <end position="115"/>
    </location>
</feature>
<organism evidence="2 3">
    <name type="scientific">Caenibius tardaugens NBRC 16725</name>
    <dbReference type="NCBI Taxonomy" id="1219035"/>
    <lineage>
        <taxon>Bacteria</taxon>
        <taxon>Pseudomonadati</taxon>
        <taxon>Pseudomonadota</taxon>
        <taxon>Alphaproteobacteria</taxon>
        <taxon>Sphingomonadales</taxon>
        <taxon>Erythrobacteraceae</taxon>
        <taxon>Caenibius</taxon>
    </lineage>
</organism>
<protein>
    <submittedName>
        <fullName evidence="2">Uncharacterized protein</fullName>
    </submittedName>
</protein>
<dbReference type="EMBL" id="BASZ01000006">
    <property type="protein sequence ID" value="GAD49644.1"/>
    <property type="molecule type" value="Genomic_DNA"/>
</dbReference>
<evidence type="ECO:0000256" key="1">
    <source>
        <dbReference type="SAM" id="Phobius"/>
    </source>
</evidence>
<proteinExistence type="predicted"/>
<gene>
    <name evidence="2" type="ORF">NT2_06_00830</name>
</gene>
<dbReference type="Proteomes" id="UP000016568">
    <property type="component" value="Unassembled WGS sequence"/>
</dbReference>
<dbReference type="RefSeq" id="WP_021690549.1">
    <property type="nucleotide sequence ID" value="NZ_BASZ01000006.1"/>
</dbReference>